<feature type="region of interest" description="Disordered" evidence="15">
    <location>
        <begin position="1"/>
        <end position="68"/>
    </location>
</feature>
<feature type="compositionally biased region" description="Polar residues" evidence="15">
    <location>
        <begin position="119"/>
        <end position="132"/>
    </location>
</feature>
<dbReference type="Gene3D" id="6.10.250.1800">
    <property type="match status" value="1"/>
</dbReference>
<comment type="similarity">
    <text evidence="2">Belongs to the RAP80 family.</text>
</comment>
<evidence type="ECO:0000256" key="3">
    <source>
        <dbReference type="ARBA" id="ARBA00021660"/>
    </source>
</evidence>
<organism evidence="17 18">
    <name type="scientific">Gekko japonicus</name>
    <name type="common">Schlegel's Japanese gecko</name>
    <dbReference type="NCBI Taxonomy" id="146911"/>
    <lineage>
        <taxon>Eukaryota</taxon>
        <taxon>Metazoa</taxon>
        <taxon>Chordata</taxon>
        <taxon>Craniata</taxon>
        <taxon>Vertebrata</taxon>
        <taxon>Euteleostomi</taxon>
        <taxon>Lepidosauria</taxon>
        <taxon>Squamata</taxon>
        <taxon>Bifurcata</taxon>
        <taxon>Gekkota</taxon>
        <taxon>Gekkonidae</taxon>
        <taxon>Gekkoninae</taxon>
        <taxon>Gekko</taxon>
    </lineage>
</organism>
<evidence type="ECO:0000256" key="5">
    <source>
        <dbReference type="ARBA" id="ARBA00022737"/>
    </source>
</evidence>
<keyword evidence="4" id="KW-0479">Metal-binding</keyword>
<feature type="region of interest" description="Disordered" evidence="15">
    <location>
        <begin position="422"/>
        <end position="502"/>
    </location>
</feature>
<evidence type="ECO:0000313" key="18">
    <source>
        <dbReference type="RefSeq" id="XP_015268014.1"/>
    </source>
</evidence>
<evidence type="ECO:0000256" key="10">
    <source>
        <dbReference type="ARBA" id="ARBA00023204"/>
    </source>
</evidence>
<dbReference type="InterPro" id="IPR006642">
    <property type="entry name" value="Rad18_UBZ4"/>
</dbReference>
<evidence type="ECO:0000256" key="8">
    <source>
        <dbReference type="ARBA" id="ARBA00022833"/>
    </source>
</evidence>
<evidence type="ECO:0000256" key="9">
    <source>
        <dbReference type="ARBA" id="ARBA00022853"/>
    </source>
</evidence>
<evidence type="ECO:0000256" key="4">
    <source>
        <dbReference type="ARBA" id="ARBA00022723"/>
    </source>
</evidence>
<dbReference type="InterPro" id="IPR040714">
    <property type="entry name" value="RAP80_UIM"/>
</dbReference>
<evidence type="ECO:0000256" key="1">
    <source>
        <dbReference type="ARBA" id="ARBA00004123"/>
    </source>
</evidence>
<evidence type="ECO:0000256" key="13">
    <source>
        <dbReference type="ARBA" id="ARBA00031558"/>
    </source>
</evidence>
<feature type="region of interest" description="Disordered" evidence="15">
    <location>
        <begin position="95"/>
        <end position="191"/>
    </location>
</feature>
<evidence type="ECO:0000313" key="17">
    <source>
        <dbReference type="Proteomes" id="UP000694871"/>
    </source>
</evidence>
<protein>
    <recommendedName>
        <fullName evidence="3">BRCA1-A complex subunit RAP80</fullName>
    </recommendedName>
    <alternativeName>
        <fullName evidence="13">Receptor-associated protein 80</fullName>
    </alternativeName>
    <alternativeName>
        <fullName evidence="12">Ubiquitin interaction motif-containing protein 1</fullName>
    </alternativeName>
</protein>
<dbReference type="Pfam" id="PF18282">
    <property type="entry name" value="RAP80_UIM"/>
    <property type="match status" value="1"/>
</dbReference>
<evidence type="ECO:0000256" key="6">
    <source>
        <dbReference type="ARBA" id="ARBA00022763"/>
    </source>
</evidence>
<keyword evidence="8" id="KW-0862">Zinc</keyword>
<dbReference type="InterPro" id="IPR038868">
    <property type="entry name" value="RAP80"/>
</dbReference>
<name>A0ABM1K2S7_GEKJA</name>
<keyword evidence="10 14" id="KW-0234">DNA repair</keyword>
<keyword evidence="6 14" id="KW-0227">DNA damage</keyword>
<accession>A0ABM1K2S7</accession>
<keyword evidence="7 14" id="KW-0863">Zinc-finger</keyword>
<feature type="compositionally biased region" description="Low complexity" evidence="15">
    <location>
        <begin position="165"/>
        <end position="178"/>
    </location>
</feature>
<gene>
    <name evidence="18" type="primary">UIMC1</name>
</gene>
<feature type="compositionally biased region" description="Polar residues" evidence="15">
    <location>
        <begin position="320"/>
        <end position="330"/>
    </location>
</feature>
<keyword evidence="11" id="KW-0539">Nucleus</keyword>
<keyword evidence="9" id="KW-0156">Chromatin regulator</keyword>
<proteinExistence type="inferred from homology"/>
<evidence type="ECO:0000259" key="16">
    <source>
        <dbReference type="PROSITE" id="PS51908"/>
    </source>
</evidence>
<evidence type="ECO:0000256" key="2">
    <source>
        <dbReference type="ARBA" id="ARBA00006465"/>
    </source>
</evidence>
<keyword evidence="5" id="KW-0677">Repeat</keyword>
<dbReference type="SMART" id="SM00726">
    <property type="entry name" value="UIM"/>
    <property type="match status" value="2"/>
</dbReference>
<reference evidence="18" key="1">
    <citation type="submission" date="2025-08" db="UniProtKB">
        <authorList>
            <consortium name="RefSeq"/>
        </authorList>
    </citation>
    <scope>IDENTIFICATION</scope>
</reference>
<evidence type="ECO:0000256" key="12">
    <source>
        <dbReference type="ARBA" id="ARBA00029973"/>
    </source>
</evidence>
<feature type="compositionally biased region" description="Basic and acidic residues" evidence="15">
    <location>
        <begin position="50"/>
        <end position="68"/>
    </location>
</feature>
<dbReference type="InterPro" id="IPR003903">
    <property type="entry name" value="UIM_dom"/>
</dbReference>
<evidence type="ECO:0000256" key="11">
    <source>
        <dbReference type="ARBA" id="ARBA00023242"/>
    </source>
</evidence>
<dbReference type="PROSITE" id="PS50330">
    <property type="entry name" value="UIM"/>
    <property type="match status" value="1"/>
</dbReference>
<feature type="region of interest" description="Disordered" evidence="15">
    <location>
        <begin position="272"/>
        <end position="297"/>
    </location>
</feature>
<feature type="compositionally biased region" description="Basic and acidic residues" evidence="15">
    <location>
        <begin position="442"/>
        <end position="464"/>
    </location>
</feature>
<sequence>MPKKKKKSTEGPNSRAQDQEEEESRGESSAQLKRSFGDAFIVISDSDGEQESKEECDLQKKRTKQQLDRAKFAAKRKIAQMTEDEQFALALQMSEQEARQLNSQEEEEEELLRKAIAESLSSCQPCDSSTAAAQPPLAQVPESPAPSHPAGPENSELLTAPPPLSESLCSEGSSLSPSHKADENGQTDVAKRPLVVLTRLSQEIVEGSLVSSIIVAPEKSQPSARSNEGSSSPAGSDSSDTPPSLQDLFALSPTFPRRPLGAWPLAPRRLFAGGCSPSKPANQKIENHSQNCSEGDPLPGCSEALVKVPQKHSTLDHHTSPGSELEQQIQPREKAGLSTGSLKGTEMPENAPPLCTCQTADEEGKQEEDQDTVHYYWGVPFCPKGVDPNKYTQVILCQLEVYQKSLKQAQRQLLQKKKFGEPVVPNSCSLSQSEHGTEEEECFKGNRGVDEREREDMDDKKEPESVAWLLSSANGELDKNPKQNAATGENSEHGDEPVSSSCQKQECSSACAVRSHNLGSSEAIFKHTLKASQVLFAEDVLEEGEPMQITQSISALTPLDSRRSPDIAAENRAEEEITICPETQPSPSQAIEPESREIHSSSKDVSLQADADEDAGKSVSAPSLPADGAVSCPLCDRRFPVLEIERHAMYCNGTGEDIEDAPVMTRRQREAKSRAAWGKETSQSVGAGKYEKCYICKSLVPIKEYQRHVDGCLQLQSCSKSANGTQGGRRLRRAKDEGRNEGRLLNLLEQSEHKAADGETGATQSGEDLRCSSPEVDKEAECDKDDWSHFPHASCSDSPIKSFTSISEAKSCLVDFKKQLATGSGDRQQTKASFRRRKKF</sequence>
<feature type="compositionally biased region" description="Acidic residues" evidence="15">
    <location>
        <begin position="360"/>
        <end position="369"/>
    </location>
</feature>
<feature type="region of interest" description="Disordered" evidence="15">
    <location>
        <begin position="720"/>
        <end position="740"/>
    </location>
</feature>
<keyword evidence="17" id="KW-1185">Reference proteome</keyword>
<dbReference type="RefSeq" id="XP_015268014.1">
    <property type="nucleotide sequence ID" value="XM_015412528.1"/>
</dbReference>
<comment type="subcellular location">
    <subcellularLocation>
        <location evidence="1">Nucleus</location>
    </subcellularLocation>
</comment>
<feature type="region of interest" description="Disordered" evidence="15">
    <location>
        <begin position="309"/>
        <end position="369"/>
    </location>
</feature>
<dbReference type="GeneID" id="107111551"/>
<feature type="region of interest" description="Disordered" evidence="15">
    <location>
        <begin position="579"/>
        <end position="623"/>
    </location>
</feature>
<feature type="compositionally biased region" description="Basic and acidic residues" evidence="15">
    <location>
        <begin position="593"/>
        <end position="602"/>
    </location>
</feature>
<feature type="compositionally biased region" description="Low complexity" evidence="15">
    <location>
        <begin position="229"/>
        <end position="244"/>
    </location>
</feature>
<dbReference type="PANTHER" id="PTHR15932:SF2">
    <property type="entry name" value="BRCA1-A COMPLEX SUBUNIT RAP80"/>
    <property type="match status" value="1"/>
</dbReference>
<evidence type="ECO:0000256" key="15">
    <source>
        <dbReference type="SAM" id="MobiDB-lite"/>
    </source>
</evidence>
<dbReference type="Proteomes" id="UP000694871">
    <property type="component" value="Unplaced"/>
</dbReference>
<evidence type="ECO:0000256" key="14">
    <source>
        <dbReference type="PROSITE-ProRule" id="PRU01256"/>
    </source>
</evidence>
<feature type="domain" description="UBZ4-type" evidence="16">
    <location>
        <begin position="629"/>
        <end position="656"/>
    </location>
</feature>
<dbReference type="PANTHER" id="PTHR15932">
    <property type="entry name" value="UBIQUITIN INTERACTION MOTIF-CONTAINING PROTEIN 1"/>
    <property type="match status" value="1"/>
</dbReference>
<dbReference type="CDD" id="cd20912">
    <property type="entry name" value="AIR_RAP80-like"/>
    <property type="match status" value="1"/>
</dbReference>
<dbReference type="PROSITE" id="PS51908">
    <property type="entry name" value="ZF_UBZ4"/>
    <property type="match status" value="1"/>
</dbReference>
<feature type="region of interest" description="Disordered" evidence="15">
    <location>
        <begin position="217"/>
        <end position="251"/>
    </location>
</feature>
<evidence type="ECO:0000256" key="7">
    <source>
        <dbReference type="ARBA" id="ARBA00022771"/>
    </source>
</evidence>